<organism evidence="1 2">
    <name type="scientific">Vigna mungo</name>
    <name type="common">Black gram</name>
    <name type="synonym">Phaseolus mungo</name>
    <dbReference type="NCBI Taxonomy" id="3915"/>
    <lineage>
        <taxon>Eukaryota</taxon>
        <taxon>Viridiplantae</taxon>
        <taxon>Streptophyta</taxon>
        <taxon>Embryophyta</taxon>
        <taxon>Tracheophyta</taxon>
        <taxon>Spermatophyta</taxon>
        <taxon>Magnoliopsida</taxon>
        <taxon>eudicotyledons</taxon>
        <taxon>Gunneridae</taxon>
        <taxon>Pentapetalae</taxon>
        <taxon>rosids</taxon>
        <taxon>fabids</taxon>
        <taxon>Fabales</taxon>
        <taxon>Fabaceae</taxon>
        <taxon>Papilionoideae</taxon>
        <taxon>50 kb inversion clade</taxon>
        <taxon>NPAAA clade</taxon>
        <taxon>indigoferoid/millettioid clade</taxon>
        <taxon>Phaseoleae</taxon>
        <taxon>Vigna</taxon>
    </lineage>
</organism>
<name>A0AAQ3MSP2_VIGMU</name>
<dbReference type="EMBL" id="CP144692">
    <property type="protein sequence ID" value="WVY95909.1"/>
    <property type="molecule type" value="Genomic_DNA"/>
</dbReference>
<reference evidence="1 2" key="1">
    <citation type="journal article" date="2023" name="Life. Sci Alliance">
        <title>Evolutionary insights into 3D genome organization and epigenetic landscape of Vigna mungo.</title>
        <authorList>
            <person name="Junaid A."/>
            <person name="Singh B."/>
            <person name="Bhatia S."/>
        </authorList>
    </citation>
    <scope>NUCLEOTIDE SEQUENCE [LARGE SCALE GENOMIC DNA]</scope>
    <source>
        <strain evidence="1">Urdbean</strain>
    </source>
</reference>
<evidence type="ECO:0000313" key="1">
    <source>
        <dbReference type="EMBL" id="WVY95909.1"/>
    </source>
</evidence>
<keyword evidence="2" id="KW-1185">Reference proteome</keyword>
<evidence type="ECO:0000313" key="2">
    <source>
        <dbReference type="Proteomes" id="UP001374535"/>
    </source>
</evidence>
<dbReference type="Proteomes" id="UP001374535">
    <property type="component" value="Chromosome 9"/>
</dbReference>
<accession>A0AAQ3MSP2</accession>
<protein>
    <submittedName>
        <fullName evidence="1">Uncharacterized protein</fullName>
    </submittedName>
</protein>
<gene>
    <name evidence="1" type="ORF">V8G54_028060</name>
</gene>
<sequence>MKPSTYSSTEQRNIICRWMWDKEYRDHNENYKCFNTYSLLGVFNALGSKLNLIEIERLIVKHVTLAFIPDQRHRTLLYEYSYIILIHGYCYTNKMKNYKSFNLLKSNLGHVENKGAKYF</sequence>
<proteinExistence type="predicted"/>
<dbReference type="AlphaFoldDB" id="A0AAQ3MSP2"/>